<evidence type="ECO:0000256" key="2">
    <source>
        <dbReference type="SAM" id="SignalP"/>
    </source>
</evidence>
<dbReference type="PANTHER" id="PTHR30097">
    <property type="entry name" value="CATION EFFLUX SYSTEM PROTEIN CUSB"/>
    <property type="match status" value="1"/>
</dbReference>
<dbReference type="Gene3D" id="2.40.50.100">
    <property type="match status" value="1"/>
</dbReference>
<dbReference type="InterPro" id="IPR011053">
    <property type="entry name" value="Single_hybrid_motif"/>
</dbReference>
<protein>
    <submittedName>
        <fullName evidence="5">HlyD family efflux transporter periplasmic adaptor subunit</fullName>
    </submittedName>
</protein>
<dbReference type="Gene3D" id="2.40.420.20">
    <property type="match status" value="1"/>
</dbReference>
<dbReference type="InterPro" id="IPR058647">
    <property type="entry name" value="BSH_CzcB-like"/>
</dbReference>
<keyword evidence="1" id="KW-0813">Transport</keyword>
<dbReference type="SUPFAM" id="SSF51230">
    <property type="entry name" value="Single hybrid motif"/>
    <property type="match status" value="1"/>
</dbReference>
<sequence length="328" mass="36013">MYRTKKLFQRMLLILPLLFPGLSVAGQSHTSEAEQTLYESHAREKVSHLGERVHGAHEFREDRVQIADKTARKAGIRTTLAGPGTIEESITLYGKTAIDHRSISHVRARYPGTLVAIEKGLGDLVEKGQKLAAIESNDSLQVYPLVAPIPGQVIDKQASLGEFSGERVLFTIANYSRLWAELRVFPGRRGKISRGQKVFIIAGERTVDSTIASLAPGGNGQPFAIARARIENPDNLWTTDLMVQGQVVISENRVPLVVENRALQLLRDTTVVFVKVGETYEARPLALGRSDGVVTEVLSGLTVGERYVTENSYLIKADLERSGAAHSH</sequence>
<evidence type="ECO:0000313" key="5">
    <source>
        <dbReference type="EMBL" id="WKD51176.1"/>
    </source>
</evidence>
<dbReference type="Pfam" id="PF25975">
    <property type="entry name" value="CzcB_C"/>
    <property type="match status" value="1"/>
</dbReference>
<feature type="domain" description="CzcB-like barrel-sandwich hybrid" evidence="3">
    <location>
        <begin position="103"/>
        <end position="174"/>
    </location>
</feature>
<evidence type="ECO:0000256" key="1">
    <source>
        <dbReference type="ARBA" id="ARBA00022448"/>
    </source>
</evidence>
<organism evidence="5 6">
    <name type="scientific">Microbulbifer spongiae</name>
    <dbReference type="NCBI Taxonomy" id="2944933"/>
    <lineage>
        <taxon>Bacteria</taxon>
        <taxon>Pseudomonadati</taxon>
        <taxon>Pseudomonadota</taxon>
        <taxon>Gammaproteobacteria</taxon>
        <taxon>Cellvibrionales</taxon>
        <taxon>Microbulbiferaceae</taxon>
        <taxon>Microbulbifer</taxon>
    </lineage>
</organism>
<evidence type="ECO:0000259" key="4">
    <source>
        <dbReference type="Pfam" id="PF25975"/>
    </source>
</evidence>
<dbReference type="EMBL" id="CP098023">
    <property type="protein sequence ID" value="WKD51176.1"/>
    <property type="molecule type" value="Genomic_DNA"/>
</dbReference>
<reference evidence="5 6" key="1">
    <citation type="submission" date="2022-05" db="EMBL/GenBank/DDBJ databases">
        <title>Microbulbifer sp. nov., isolated from sponge.</title>
        <authorList>
            <person name="Gao L."/>
        </authorList>
    </citation>
    <scope>NUCLEOTIDE SEQUENCE [LARGE SCALE GENOMIC DNA]</scope>
    <source>
        <strain evidence="5 6">MI-G</strain>
    </source>
</reference>
<gene>
    <name evidence="5" type="ORF">M8T91_07115</name>
</gene>
<name>A0ABY9EFI7_9GAMM</name>
<evidence type="ECO:0000259" key="3">
    <source>
        <dbReference type="Pfam" id="PF25973"/>
    </source>
</evidence>
<feature type="chain" id="PRO_5047549447" evidence="2">
    <location>
        <begin position="26"/>
        <end position="328"/>
    </location>
</feature>
<dbReference type="InterPro" id="IPR058649">
    <property type="entry name" value="CzcB_C"/>
</dbReference>
<keyword evidence="6" id="KW-1185">Reference proteome</keyword>
<keyword evidence="2" id="KW-0732">Signal</keyword>
<evidence type="ECO:0000313" key="6">
    <source>
        <dbReference type="Proteomes" id="UP001321520"/>
    </source>
</evidence>
<proteinExistence type="predicted"/>
<dbReference type="PANTHER" id="PTHR30097:SF4">
    <property type="entry name" value="SLR6042 PROTEIN"/>
    <property type="match status" value="1"/>
</dbReference>
<accession>A0ABY9EFI7</accession>
<dbReference type="RefSeq" id="WP_301418194.1">
    <property type="nucleotide sequence ID" value="NZ_CP098023.1"/>
</dbReference>
<dbReference type="InterPro" id="IPR051909">
    <property type="entry name" value="MFP_Cation_Efflux"/>
</dbReference>
<dbReference type="Proteomes" id="UP001321520">
    <property type="component" value="Chromosome"/>
</dbReference>
<feature type="domain" description="CzcB-like C-terminal circularly permuted SH3-like" evidence="4">
    <location>
        <begin position="257"/>
        <end position="316"/>
    </location>
</feature>
<feature type="signal peptide" evidence="2">
    <location>
        <begin position="1"/>
        <end position="25"/>
    </location>
</feature>
<dbReference type="Pfam" id="PF25973">
    <property type="entry name" value="BSH_CzcB"/>
    <property type="match status" value="1"/>
</dbReference>